<feature type="binding site" evidence="12">
    <location>
        <position position="11"/>
    </location>
    <ligand>
        <name>Mg(2+)</name>
        <dbReference type="ChEBI" id="CHEBI:18420"/>
    </ligand>
</feature>
<feature type="binding site" evidence="11">
    <location>
        <position position="78"/>
    </location>
    <ligand>
        <name>substrate</name>
    </ligand>
</feature>
<evidence type="ECO:0000256" key="10">
    <source>
        <dbReference type="PIRSR" id="PIRSR610972-1"/>
    </source>
</evidence>
<evidence type="ECO:0000256" key="11">
    <source>
        <dbReference type="PIRSR" id="PIRSR610972-2"/>
    </source>
</evidence>
<keyword evidence="15" id="KW-1185">Reference proteome</keyword>
<dbReference type="InterPro" id="IPR023214">
    <property type="entry name" value="HAD_sf"/>
</dbReference>
<dbReference type="Gene3D" id="3.40.50.1000">
    <property type="entry name" value="HAD superfamily/HAD-like"/>
    <property type="match status" value="1"/>
</dbReference>
<feature type="binding site" evidence="11">
    <location>
        <begin position="44"/>
        <end position="49"/>
    </location>
    <ligand>
        <name>substrate</name>
    </ligand>
</feature>
<dbReference type="Proteomes" id="UP000037393">
    <property type="component" value="Unassembled WGS sequence"/>
</dbReference>
<dbReference type="PANTHER" id="PTHR46193">
    <property type="entry name" value="6-PHOSPHOGLUCONATE PHOSPHATASE"/>
    <property type="match status" value="1"/>
</dbReference>
<evidence type="ECO:0000256" key="3">
    <source>
        <dbReference type="ARBA" id="ARBA00022723"/>
    </source>
</evidence>
<dbReference type="EC" id="5.4.2.6" evidence="8"/>
<keyword evidence="4 12" id="KW-0460">Magnesium</keyword>
<feature type="site" description="Important for catalytic activity and assists the phosphoryl transfer reaction to Asp8 by balancing charge and orienting the reacting groups" evidence="13">
    <location>
        <position position="147"/>
    </location>
</feature>
<evidence type="ECO:0000313" key="14">
    <source>
        <dbReference type="EMBL" id="KNC95602.1"/>
    </source>
</evidence>
<feature type="binding site" evidence="11">
    <location>
        <begin position="9"/>
        <end position="11"/>
    </location>
    <ligand>
        <name>substrate</name>
    </ligand>
</feature>
<dbReference type="SUPFAM" id="SSF56784">
    <property type="entry name" value="HAD-like"/>
    <property type="match status" value="1"/>
</dbReference>
<feature type="site" description="Important for catalytic activity and assists the phosphoryl transfer reaction to Asp8 by balancing charge and orienting the reacting groups" evidence="13">
    <location>
        <position position="116"/>
    </location>
</feature>
<dbReference type="InterPro" id="IPR010972">
    <property type="entry name" value="Beta-PGM"/>
</dbReference>
<dbReference type="PRINTS" id="PR00413">
    <property type="entry name" value="HADHALOGNASE"/>
</dbReference>
<keyword evidence="3 12" id="KW-0479">Metal-binding</keyword>
<feature type="binding site" evidence="11">
    <location>
        <position position="52"/>
    </location>
    <ligand>
        <name>substrate</name>
    </ligand>
</feature>
<feature type="binding site" evidence="11">
    <location>
        <position position="147"/>
    </location>
    <ligand>
        <name>substrate</name>
    </ligand>
</feature>
<dbReference type="InterPro" id="IPR023198">
    <property type="entry name" value="PGP-like_dom2"/>
</dbReference>
<dbReference type="OrthoDB" id="9800058at2"/>
<dbReference type="SFLD" id="SFLDG01129">
    <property type="entry name" value="C1.5:_HAD__Beta-PGM__Phosphata"/>
    <property type="match status" value="1"/>
</dbReference>
<dbReference type="PATRIC" id="fig|379893.4.peg.136"/>
<dbReference type="Pfam" id="PF00702">
    <property type="entry name" value="Hydrolase"/>
    <property type="match status" value="1"/>
</dbReference>
<evidence type="ECO:0000256" key="4">
    <source>
        <dbReference type="ARBA" id="ARBA00022842"/>
    </source>
</evidence>
<feature type="binding site" evidence="12">
    <location>
        <position position="9"/>
    </location>
    <ligand>
        <name>Mg(2+)</name>
        <dbReference type="ChEBI" id="CHEBI:18420"/>
    </ligand>
</feature>
<feature type="binding site" evidence="12">
    <location>
        <position position="171"/>
    </location>
    <ligand>
        <name>Mg(2+)</name>
        <dbReference type="ChEBI" id="CHEBI:18420"/>
    </ligand>
</feature>
<evidence type="ECO:0000256" key="6">
    <source>
        <dbReference type="ARBA" id="ARBA00023277"/>
    </source>
</evidence>
<keyword evidence="5 14" id="KW-0413">Isomerase</keyword>
<sequence>MTVKAVIFDLDGVITDTAHLHFDAWRATAAEVGITIDEAFNDGLKGISRMESLQRILRHGGKEQAFNVDECRALAQRKNARYVQSLASLNEDALLPGIRDLLAELRLAKVKIGLASVSLNAPRIMQALGIVPAFDFCADAARVARSKPDPAIFLAACQGLGVRPEAAIGIEDAQAGVDAINAAGMLSVGIGHALHNADLHLATTTELTWHCLSGLWARTRGPGSNQ</sequence>
<dbReference type="NCBIfam" id="TIGR01509">
    <property type="entry name" value="HAD-SF-IA-v3"/>
    <property type="match status" value="1"/>
</dbReference>
<evidence type="ECO:0000256" key="7">
    <source>
        <dbReference type="ARBA" id="ARBA00044926"/>
    </source>
</evidence>
<comment type="similarity">
    <text evidence="1">Belongs to the HAD-like hydrolase superfamily. CbbY/CbbZ/Gph/YieH family.</text>
</comment>
<evidence type="ECO:0000256" key="9">
    <source>
        <dbReference type="ARBA" id="ARBA00044991"/>
    </source>
</evidence>
<evidence type="ECO:0000256" key="2">
    <source>
        <dbReference type="ARBA" id="ARBA00022553"/>
    </source>
</evidence>
<dbReference type="SFLD" id="SFLDG01135">
    <property type="entry name" value="C1.5.6:_HAD__Beta-PGM__Phospha"/>
    <property type="match status" value="1"/>
</dbReference>
<dbReference type="NCBIfam" id="TIGR01990">
    <property type="entry name" value="bPGM"/>
    <property type="match status" value="1"/>
</dbReference>
<feature type="binding site" evidence="11">
    <location>
        <position position="25"/>
    </location>
    <ligand>
        <name>substrate</name>
    </ligand>
</feature>
<dbReference type="InterPro" id="IPR051600">
    <property type="entry name" value="Beta-PGM-like"/>
</dbReference>
<dbReference type="AlphaFoldDB" id="A0A0L0H347"/>
<dbReference type="GO" id="GO:0008801">
    <property type="term" value="F:beta-phosphoglucomutase activity"/>
    <property type="evidence" value="ECO:0007669"/>
    <property type="project" value="UniProtKB-EC"/>
</dbReference>
<keyword evidence="2" id="KW-0597">Phosphoprotein</keyword>
<feature type="binding site" evidence="11">
    <location>
        <begin position="116"/>
        <end position="120"/>
    </location>
    <ligand>
        <name>substrate</name>
    </ligand>
</feature>
<name>A0A0L0H347_9ENTR</name>
<evidence type="ECO:0000256" key="13">
    <source>
        <dbReference type="PIRSR" id="PIRSR610972-4"/>
    </source>
</evidence>
<comment type="caution">
    <text evidence="14">The sequence shown here is derived from an EMBL/GenBank/DDBJ whole genome shotgun (WGS) entry which is preliminary data.</text>
</comment>
<gene>
    <name evidence="14" type="ORF">GM31_00655</name>
</gene>
<comment type="catalytic activity">
    <reaction evidence="7">
        <text>beta-D-glucose 1-phosphate = beta-D-glucose 6-phosphate</text>
        <dbReference type="Rhea" id="RHEA:20113"/>
        <dbReference type="ChEBI" id="CHEBI:57684"/>
        <dbReference type="ChEBI" id="CHEBI:58247"/>
        <dbReference type="EC" id="5.4.2.6"/>
    </reaction>
</comment>
<dbReference type="Gene3D" id="1.10.150.240">
    <property type="entry name" value="Putative phosphatase, domain 2"/>
    <property type="match status" value="1"/>
</dbReference>
<proteinExistence type="inferred from homology"/>
<evidence type="ECO:0000256" key="1">
    <source>
        <dbReference type="ARBA" id="ARBA00006171"/>
    </source>
</evidence>
<dbReference type="GO" id="GO:0000287">
    <property type="term" value="F:magnesium ion binding"/>
    <property type="evidence" value="ECO:0007669"/>
    <property type="project" value="InterPro"/>
</dbReference>
<feature type="binding site" evidence="12">
    <location>
        <position position="172"/>
    </location>
    <ligand>
        <name>Mg(2+)</name>
        <dbReference type="ChEBI" id="CHEBI:18420"/>
    </ligand>
</feature>
<comment type="cofactor">
    <cofactor evidence="12">
        <name>Mg(2+)</name>
        <dbReference type="ChEBI" id="CHEBI:18420"/>
    </cofactor>
    <text evidence="12">Binds 2 magnesium ions per subunit.</text>
</comment>
<organism evidence="14 15">
    <name type="scientific">Trabulsiella odontotermitis</name>
    <dbReference type="NCBI Taxonomy" id="379893"/>
    <lineage>
        <taxon>Bacteria</taxon>
        <taxon>Pseudomonadati</taxon>
        <taxon>Pseudomonadota</taxon>
        <taxon>Gammaproteobacteria</taxon>
        <taxon>Enterobacterales</taxon>
        <taxon>Enterobacteriaceae</taxon>
        <taxon>Trabulsiella</taxon>
    </lineage>
</organism>
<accession>A0A0L0H347</accession>
<feature type="active site" description="Nucleophile" evidence="10">
    <location>
        <position position="9"/>
    </location>
</feature>
<dbReference type="InterPro" id="IPR010976">
    <property type="entry name" value="B-phosphoglucomutase_hydrolase"/>
</dbReference>
<dbReference type="InterPro" id="IPR006439">
    <property type="entry name" value="HAD-SF_hydro_IA"/>
</dbReference>
<dbReference type="SFLD" id="SFLDS00003">
    <property type="entry name" value="Haloacid_Dehalogenase"/>
    <property type="match status" value="1"/>
</dbReference>
<evidence type="ECO:0000256" key="5">
    <source>
        <dbReference type="ARBA" id="ARBA00023235"/>
    </source>
</evidence>
<evidence type="ECO:0000256" key="12">
    <source>
        <dbReference type="PIRSR" id="PIRSR610972-3"/>
    </source>
</evidence>
<dbReference type="RefSeq" id="WP_049855735.1">
    <property type="nucleotide sequence ID" value="NZ_JNGI01000011.1"/>
</dbReference>
<evidence type="ECO:0000313" key="15">
    <source>
        <dbReference type="Proteomes" id="UP000037393"/>
    </source>
</evidence>
<keyword evidence="6" id="KW-0119">Carbohydrate metabolism</keyword>
<reference evidence="14 15" key="1">
    <citation type="journal article" date="2015" name="Appl. Environ. Microbiol.">
        <title>The Enterobacterium Trabulsiella odontotermitis Presents Novel Adaptations Related to Its Association with Fungus-Growing Termites.</title>
        <authorList>
            <person name="Sapountzis P."/>
            <person name="Gruntjes T."/>
            <person name="Otani S."/>
            <person name="Estevez J."/>
            <person name="da Costa R.R."/>
            <person name="Plunkett G.3rd."/>
            <person name="Perna N.T."/>
            <person name="Poulsen M."/>
        </authorList>
    </citation>
    <scope>NUCLEOTIDE SEQUENCE [LARGE SCALE GENOMIC DNA]</scope>
    <source>
        <strain evidence="14 15">12</strain>
    </source>
</reference>
<dbReference type="NCBIfam" id="TIGR02009">
    <property type="entry name" value="PGMB-YQAB-SF"/>
    <property type="match status" value="1"/>
</dbReference>
<protein>
    <recommendedName>
        <fullName evidence="9">Beta-phosphoglucomutase</fullName>
        <ecNumber evidence="8">5.4.2.6</ecNumber>
    </recommendedName>
</protein>
<dbReference type="PANTHER" id="PTHR46193:SF18">
    <property type="entry name" value="HEXITOL PHOSPHATASE B"/>
    <property type="match status" value="1"/>
</dbReference>
<dbReference type="CDD" id="cd02598">
    <property type="entry name" value="HAD_BPGM"/>
    <property type="match status" value="1"/>
</dbReference>
<evidence type="ECO:0000256" key="8">
    <source>
        <dbReference type="ARBA" id="ARBA00044968"/>
    </source>
</evidence>
<dbReference type="EMBL" id="JNGI01000011">
    <property type="protein sequence ID" value="KNC95602.1"/>
    <property type="molecule type" value="Genomic_DNA"/>
</dbReference>
<feature type="active site" description="Proton donor/acceptor" evidence="10">
    <location>
        <position position="11"/>
    </location>
</feature>
<dbReference type="GO" id="GO:0005975">
    <property type="term" value="P:carbohydrate metabolic process"/>
    <property type="evidence" value="ECO:0007669"/>
    <property type="project" value="InterPro"/>
</dbReference>
<dbReference type="InterPro" id="IPR036412">
    <property type="entry name" value="HAD-like_sf"/>
</dbReference>